<feature type="transmembrane region" description="Helical" evidence="5">
    <location>
        <begin position="274"/>
        <end position="294"/>
    </location>
</feature>
<proteinExistence type="predicted"/>
<dbReference type="RefSeq" id="WP_118990855.1">
    <property type="nucleotide sequence ID" value="NZ_CP023434.1"/>
</dbReference>
<feature type="transmembrane region" description="Helical" evidence="5">
    <location>
        <begin position="301"/>
        <end position="323"/>
    </location>
</feature>
<dbReference type="InterPro" id="IPR051843">
    <property type="entry name" value="CPA1_transporter"/>
</dbReference>
<feature type="domain" description="Cation/H+ exchanger transmembrane" evidence="6">
    <location>
        <begin position="8"/>
        <end position="376"/>
    </location>
</feature>
<evidence type="ECO:0000256" key="5">
    <source>
        <dbReference type="SAM" id="Phobius"/>
    </source>
</evidence>
<evidence type="ECO:0000313" key="7">
    <source>
        <dbReference type="EMBL" id="AXY25955.1"/>
    </source>
</evidence>
<comment type="subcellular location">
    <subcellularLocation>
        <location evidence="1">Membrane</location>
        <topology evidence="1">Multi-pass membrane protein</topology>
    </subcellularLocation>
</comment>
<feature type="transmembrane region" description="Helical" evidence="5">
    <location>
        <begin position="216"/>
        <end position="232"/>
    </location>
</feature>
<gene>
    <name evidence="7" type="ORF">CL176_08060</name>
</gene>
<evidence type="ECO:0000256" key="2">
    <source>
        <dbReference type="ARBA" id="ARBA00022692"/>
    </source>
</evidence>
<protein>
    <submittedName>
        <fullName evidence="7">Potassium transporter</fullName>
    </submittedName>
</protein>
<feature type="transmembrane region" description="Helical" evidence="5">
    <location>
        <begin position="26"/>
        <end position="47"/>
    </location>
</feature>
<dbReference type="GO" id="GO:1902600">
    <property type="term" value="P:proton transmembrane transport"/>
    <property type="evidence" value="ECO:0007669"/>
    <property type="project" value="InterPro"/>
</dbReference>
<dbReference type="Proteomes" id="UP000263232">
    <property type="component" value="Chromosome"/>
</dbReference>
<dbReference type="Gene3D" id="1.20.1530.20">
    <property type="match status" value="1"/>
</dbReference>
<feature type="transmembrane region" description="Helical" evidence="5">
    <location>
        <begin position="59"/>
        <end position="77"/>
    </location>
</feature>
<feature type="transmembrane region" description="Helical" evidence="5">
    <location>
        <begin position="150"/>
        <end position="171"/>
    </location>
</feature>
<dbReference type="OrthoDB" id="9790604at2"/>
<keyword evidence="8" id="KW-1185">Reference proteome</keyword>
<name>A0A347WLJ8_9LACT</name>
<sequence>MLLSVALILLGGIVLGALFRRSNLPELIGMMLAGIILGPYVLNWLDINILEISAELRSMALVIILTRAGLGLNISQLKSLGRPAVLMCFLPAFFEIAGITLFGPHLLRLSFLESALLGSVLAAVSPAVVVPRMVNLMEKGYGEAKGIPQLVLAGASVDDVVVMVLFSTFLAMMQGQGVSIISFVNVPFSILAGALMGMLLGLVLSKWVHGSTPQSVYAFLILLSLSFMLVATENSLNTSLTFSAYIAIIFLGVAIQRYAPDWSVELSQIYNNLWIPGQIFLFALLGSSVDINYLPQVGWQALLLIAVGLAFRMVGVLICLLQTNFTQKEKLFTMIAYTPKATVQAAIGGIPLSLGLASGETILAVAVLSIIVTAPLGAFAIDSTYSKLLEKPNH</sequence>
<dbReference type="PANTHER" id="PTHR31102:SF1">
    <property type="entry name" value="CATION_H+ EXCHANGER DOMAIN-CONTAINING PROTEIN"/>
    <property type="match status" value="1"/>
</dbReference>
<dbReference type="EMBL" id="CP023434">
    <property type="protein sequence ID" value="AXY25955.1"/>
    <property type="molecule type" value="Genomic_DNA"/>
</dbReference>
<keyword evidence="3 5" id="KW-1133">Transmembrane helix</keyword>
<dbReference type="InterPro" id="IPR006153">
    <property type="entry name" value="Cation/H_exchanger_TM"/>
</dbReference>
<dbReference type="Pfam" id="PF00999">
    <property type="entry name" value="Na_H_Exchanger"/>
    <property type="match status" value="1"/>
</dbReference>
<reference evidence="7 8" key="1">
    <citation type="submission" date="2017-09" db="EMBL/GenBank/DDBJ databases">
        <title>Complete genome sequence of Oxytococcus suis strain ZY16052.</title>
        <authorList>
            <person name="Li F."/>
        </authorList>
    </citation>
    <scope>NUCLEOTIDE SEQUENCE [LARGE SCALE GENOMIC DNA]</scope>
    <source>
        <strain evidence="7 8">ZY16052</strain>
    </source>
</reference>
<evidence type="ECO:0000256" key="4">
    <source>
        <dbReference type="ARBA" id="ARBA00023136"/>
    </source>
</evidence>
<feature type="transmembrane region" description="Helical" evidence="5">
    <location>
        <begin position="109"/>
        <end position="130"/>
    </location>
</feature>
<evidence type="ECO:0000259" key="6">
    <source>
        <dbReference type="Pfam" id="PF00999"/>
    </source>
</evidence>
<dbReference type="InterPro" id="IPR038770">
    <property type="entry name" value="Na+/solute_symporter_sf"/>
</dbReference>
<evidence type="ECO:0000256" key="3">
    <source>
        <dbReference type="ARBA" id="ARBA00022989"/>
    </source>
</evidence>
<feature type="transmembrane region" description="Helical" evidence="5">
    <location>
        <begin position="361"/>
        <end position="381"/>
    </location>
</feature>
<dbReference type="GO" id="GO:0015297">
    <property type="term" value="F:antiporter activity"/>
    <property type="evidence" value="ECO:0007669"/>
    <property type="project" value="InterPro"/>
</dbReference>
<dbReference type="PANTHER" id="PTHR31102">
    <property type="match status" value="1"/>
</dbReference>
<dbReference type="GO" id="GO:0016020">
    <property type="term" value="C:membrane"/>
    <property type="evidence" value="ECO:0007669"/>
    <property type="project" value="UniProtKB-SubCell"/>
</dbReference>
<feature type="transmembrane region" description="Helical" evidence="5">
    <location>
        <begin position="83"/>
        <end position="102"/>
    </location>
</feature>
<keyword evidence="2 5" id="KW-0812">Transmembrane</keyword>
<dbReference type="KEGG" id="abae:CL176_08060"/>
<keyword evidence="4 5" id="KW-0472">Membrane</keyword>
<feature type="transmembrane region" description="Helical" evidence="5">
    <location>
        <begin position="183"/>
        <end position="204"/>
    </location>
</feature>
<evidence type="ECO:0000313" key="8">
    <source>
        <dbReference type="Proteomes" id="UP000263232"/>
    </source>
</evidence>
<feature type="transmembrane region" description="Helical" evidence="5">
    <location>
        <begin position="239"/>
        <end position="259"/>
    </location>
</feature>
<accession>A0A347WLJ8</accession>
<dbReference type="AlphaFoldDB" id="A0A347WLJ8"/>
<evidence type="ECO:0000256" key="1">
    <source>
        <dbReference type="ARBA" id="ARBA00004141"/>
    </source>
</evidence>
<organism evidence="7 8">
    <name type="scientific">Suicoccus acidiformans</name>
    <dbReference type="NCBI Taxonomy" id="2036206"/>
    <lineage>
        <taxon>Bacteria</taxon>
        <taxon>Bacillati</taxon>
        <taxon>Bacillota</taxon>
        <taxon>Bacilli</taxon>
        <taxon>Lactobacillales</taxon>
        <taxon>Aerococcaceae</taxon>
        <taxon>Suicoccus</taxon>
    </lineage>
</organism>